<dbReference type="Proteomes" id="UP000367825">
    <property type="component" value="Unassembled WGS sequence"/>
</dbReference>
<organism evidence="2 3">
    <name type="scientific">Pandoraea nosoerga</name>
    <dbReference type="NCBI Taxonomy" id="2508296"/>
    <lineage>
        <taxon>Bacteria</taxon>
        <taxon>Pseudomonadati</taxon>
        <taxon>Pseudomonadota</taxon>
        <taxon>Betaproteobacteria</taxon>
        <taxon>Burkholderiales</taxon>
        <taxon>Burkholderiaceae</taxon>
        <taxon>Pandoraea</taxon>
    </lineage>
</organism>
<dbReference type="EMBL" id="CABPSC010000002">
    <property type="protein sequence ID" value="VVD78002.1"/>
    <property type="molecule type" value="Genomic_DNA"/>
</dbReference>
<feature type="region of interest" description="Disordered" evidence="1">
    <location>
        <begin position="1"/>
        <end position="25"/>
    </location>
</feature>
<protein>
    <submittedName>
        <fullName evidence="2">Uncharacterized protein</fullName>
    </submittedName>
</protein>
<sequence>MKVIYEHAEHRPRHKNAGPPAGRWDVSYSPTLTDLAHRSRLPISLTDLDVIEQLAEVFDIHGQRGHAAKCAVGPGGAPAQAMKSAAMSASVRASSLPSRHALRKTS</sequence>
<gene>
    <name evidence="2" type="ORF">PNO31109_00937</name>
</gene>
<evidence type="ECO:0000256" key="1">
    <source>
        <dbReference type="SAM" id="MobiDB-lite"/>
    </source>
</evidence>
<name>A0A5E4SSS0_9BURK</name>
<keyword evidence="3" id="KW-1185">Reference proteome</keyword>
<evidence type="ECO:0000313" key="3">
    <source>
        <dbReference type="Proteomes" id="UP000367825"/>
    </source>
</evidence>
<dbReference type="AlphaFoldDB" id="A0A5E4SSS0"/>
<evidence type="ECO:0000313" key="2">
    <source>
        <dbReference type="EMBL" id="VVD78002.1"/>
    </source>
</evidence>
<proteinExistence type="predicted"/>
<reference evidence="2 3" key="1">
    <citation type="submission" date="2019-08" db="EMBL/GenBank/DDBJ databases">
        <authorList>
            <person name="Peeters C."/>
        </authorList>
    </citation>
    <scope>NUCLEOTIDE SEQUENCE [LARGE SCALE GENOMIC DNA]</scope>
    <source>
        <strain evidence="2 3">LMG 31109</strain>
    </source>
</reference>
<accession>A0A5E4SSS0</accession>